<evidence type="ECO:0000256" key="1">
    <source>
        <dbReference type="SAM" id="MobiDB-lite"/>
    </source>
</evidence>
<organism evidence="2 3">
    <name type="scientific">Diatrype stigma</name>
    <dbReference type="NCBI Taxonomy" id="117547"/>
    <lineage>
        <taxon>Eukaryota</taxon>
        <taxon>Fungi</taxon>
        <taxon>Dikarya</taxon>
        <taxon>Ascomycota</taxon>
        <taxon>Pezizomycotina</taxon>
        <taxon>Sordariomycetes</taxon>
        <taxon>Xylariomycetidae</taxon>
        <taxon>Xylariales</taxon>
        <taxon>Diatrypaceae</taxon>
        <taxon>Diatrype</taxon>
    </lineage>
</organism>
<dbReference type="EMBL" id="JAKJXP020000054">
    <property type="protein sequence ID" value="KAK7751083.1"/>
    <property type="molecule type" value="Genomic_DNA"/>
</dbReference>
<keyword evidence="3" id="KW-1185">Reference proteome</keyword>
<proteinExistence type="predicted"/>
<gene>
    <name evidence="2" type="ORF">SLS62_006912</name>
</gene>
<accession>A0AAN9YMH9</accession>
<protein>
    <submittedName>
        <fullName evidence="2">Uncharacterized protein</fullName>
    </submittedName>
</protein>
<dbReference type="AlphaFoldDB" id="A0AAN9YMH9"/>
<reference evidence="2 3" key="1">
    <citation type="submission" date="2024-02" db="EMBL/GenBank/DDBJ databases">
        <title>De novo assembly and annotation of 12 fungi associated with fruit tree decline syndrome in Ontario, Canada.</title>
        <authorList>
            <person name="Sulman M."/>
            <person name="Ellouze W."/>
            <person name="Ilyukhin E."/>
        </authorList>
    </citation>
    <scope>NUCLEOTIDE SEQUENCE [LARGE SCALE GENOMIC DNA]</scope>
    <source>
        <strain evidence="2 3">M11/M66-122</strain>
    </source>
</reference>
<feature type="compositionally biased region" description="Basic and acidic residues" evidence="1">
    <location>
        <begin position="10"/>
        <end position="25"/>
    </location>
</feature>
<evidence type="ECO:0000313" key="3">
    <source>
        <dbReference type="Proteomes" id="UP001320420"/>
    </source>
</evidence>
<dbReference type="Proteomes" id="UP001320420">
    <property type="component" value="Unassembled WGS sequence"/>
</dbReference>
<comment type="caution">
    <text evidence="2">The sequence shown here is derived from an EMBL/GenBank/DDBJ whole genome shotgun (WGS) entry which is preliminary data.</text>
</comment>
<sequence length="172" mass="18961">MKGTKKFSKEKRPDTTPEESLTKEDLIQQACTRDPHTPVVWNGKLLTGQLFTSQDDGEWEVYEQILREDTGTVDVKKHDVPQNEIQPYTTVRVGTKHLIQIKKNVNGQTQHEYYEKGGGTLGVQVQGVSEADVIELPDNTKGYEDSDEDGEDGKGEGGGDGDGDGNIAKDDP</sequence>
<feature type="region of interest" description="Disordered" evidence="1">
    <location>
        <begin position="1"/>
        <end position="25"/>
    </location>
</feature>
<feature type="region of interest" description="Disordered" evidence="1">
    <location>
        <begin position="128"/>
        <end position="172"/>
    </location>
</feature>
<name>A0AAN9YMH9_9PEZI</name>
<evidence type="ECO:0000313" key="2">
    <source>
        <dbReference type="EMBL" id="KAK7751083.1"/>
    </source>
</evidence>